<proteinExistence type="predicted"/>
<accession>A0AAN6NK12</accession>
<evidence type="ECO:0000256" key="1">
    <source>
        <dbReference type="SAM" id="MobiDB-lite"/>
    </source>
</evidence>
<reference evidence="2" key="1">
    <citation type="journal article" date="2023" name="Mol. Phylogenet. Evol.">
        <title>Genome-scale phylogeny and comparative genomics of the fungal order Sordariales.</title>
        <authorList>
            <person name="Hensen N."/>
            <person name="Bonometti L."/>
            <person name="Westerberg I."/>
            <person name="Brannstrom I.O."/>
            <person name="Guillou S."/>
            <person name="Cros-Aarteil S."/>
            <person name="Calhoun S."/>
            <person name="Haridas S."/>
            <person name="Kuo A."/>
            <person name="Mondo S."/>
            <person name="Pangilinan J."/>
            <person name="Riley R."/>
            <person name="LaButti K."/>
            <person name="Andreopoulos B."/>
            <person name="Lipzen A."/>
            <person name="Chen C."/>
            <person name="Yan M."/>
            <person name="Daum C."/>
            <person name="Ng V."/>
            <person name="Clum A."/>
            <person name="Steindorff A."/>
            <person name="Ohm R.A."/>
            <person name="Martin F."/>
            <person name="Silar P."/>
            <person name="Natvig D.O."/>
            <person name="Lalanne C."/>
            <person name="Gautier V."/>
            <person name="Ament-Velasquez S.L."/>
            <person name="Kruys A."/>
            <person name="Hutchinson M.I."/>
            <person name="Powell A.J."/>
            <person name="Barry K."/>
            <person name="Miller A.N."/>
            <person name="Grigoriev I.V."/>
            <person name="Debuchy R."/>
            <person name="Gladieux P."/>
            <person name="Hiltunen Thoren M."/>
            <person name="Johannesson H."/>
        </authorList>
    </citation>
    <scope>NUCLEOTIDE SEQUENCE</scope>
    <source>
        <strain evidence="2">CBS 626.80</strain>
    </source>
</reference>
<evidence type="ECO:0000313" key="3">
    <source>
        <dbReference type="Proteomes" id="UP001303222"/>
    </source>
</evidence>
<dbReference type="Proteomes" id="UP001303222">
    <property type="component" value="Unassembled WGS sequence"/>
</dbReference>
<protein>
    <submittedName>
        <fullName evidence="2">Uncharacterized protein</fullName>
    </submittedName>
</protein>
<dbReference type="AlphaFoldDB" id="A0AAN6NK12"/>
<comment type="caution">
    <text evidence="2">The sequence shown here is derived from an EMBL/GenBank/DDBJ whole genome shotgun (WGS) entry which is preliminary data.</text>
</comment>
<gene>
    <name evidence="2" type="ORF">QBC32DRAFT_319037</name>
</gene>
<feature type="compositionally biased region" description="Polar residues" evidence="1">
    <location>
        <begin position="248"/>
        <end position="257"/>
    </location>
</feature>
<feature type="compositionally biased region" description="Low complexity" evidence="1">
    <location>
        <begin position="439"/>
        <end position="450"/>
    </location>
</feature>
<evidence type="ECO:0000313" key="2">
    <source>
        <dbReference type="EMBL" id="KAK3947259.1"/>
    </source>
</evidence>
<sequence length="546" mass="58399">MSPKVPFDQGVLGVLDDDPLGINENLAFFDKKQLEDRRRAILEEENDYSLNDMNEHNSYFEGFDSLLVVRTEEPVAQHVAMATEEDERCTCPDIQQNHHSRCLQPPRRQKKSAGDRDDNVALEGGESVAMPATTTNNENSTAVNISHGTVGTFTSFQPVAVSSMSATLVDNPSTIPLLSPPNTEPEVDTSASVEIPSNTSHASTENISFTTSLSPSNNGLGLEASRIQGRFPDTQGLGTPSMAPPPQALNSNMSQRSPPDDLANFLTSSSTPVNGVATPNNDAGQVFGNCNVNTAGIVELPSTDGSTIYNNTPLRPASNITPNFTGSVAPQLLPPSWMTSANTLNVDNSSSSSAHNQPVTPIQTGASRCFQHLQNRPGRRIIALIIERHLQGIWSCTNSFRRTAPNSNCLCHHCITRKREDRANRKKATVSTQTSANPKKGTCSKTKSSGSGAGPLAISGAKLPPKGSGVLTGRILKTGAGALRKREQSVQDDEEGSDGDEHEAGEDDYFVDKPMHNYPFNKDSDPDSDGGSGGFGAPETVSQLVF</sequence>
<reference evidence="2" key="2">
    <citation type="submission" date="2023-06" db="EMBL/GenBank/DDBJ databases">
        <authorList>
            <consortium name="Lawrence Berkeley National Laboratory"/>
            <person name="Mondo S.J."/>
            <person name="Hensen N."/>
            <person name="Bonometti L."/>
            <person name="Westerberg I."/>
            <person name="Brannstrom I.O."/>
            <person name="Guillou S."/>
            <person name="Cros-Aarteil S."/>
            <person name="Calhoun S."/>
            <person name="Haridas S."/>
            <person name="Kuo A."/>
            <person name="Pangilinan J."/>
            <person name="Riley R."/>
            <person name="Labutti K."/>
            <person name="Andreopoulos B."/>
            <person name="Lipzen A."/>
            <person name="Chen C."/>
            <person name="Yanf M."/>
            <person name="Daum C."/>
            <person name="Ng V."/>
            <person name="Clum A."/>
            <person name="Steindorff A."/>
            <person name="Ohm R."/>
            <person name="Martin F."/>
            <person name="Silar P."/>
            <person name="Natvig D."/>
            <person name="Lalanne C."/>
            <person name="Gautier V."/>
            <person name="Ament-Velasquez S.L."/>
            <person name="Kruys A."/>
            <person name="Hutchinson M.I."/>
            <person name="Powell A.J."/>
            <person name="Barry K."/>
            <person name="Miller A.N."/>
            <person name="Grigoriev I.V."/>
            <person name="Debuchy R."/>
            <person name="Gladieux P."/>
            <person name="Thoren M.H."/>
            <person name="Johannesson H."/>
        </authorList>
    </citation>
    <scope>NUCLEOTIDE SEQUENCE</scope>
    <source>
        <strain evidence="2">CBS 626.80</strain>
    </source>
</reference>
<feature type="region of interest" description="Disordered" evidence="1">
    <location>
        <begin position="196"/>
        <end position="215"/>
    </location>
</feature>
<keyword evidence="3" id="KW-1185">Reference proteome</keyword>
<feature type="region of interest" description="Disordered" evidence="1">
    <location>
        <begin position="233"/>
        <end position="258"/>
    </location>
</feature>
<name>A0AAN6NK12_9PEZI</name>
<feature type="region of interest" description="Disordered" evidence="1">
    <location>
        <begin position="96"/>
        <end position="138"/>
    </location>
</feature>
<organism evidence="2 3">
    <name type="scientific">Pseudoneurospora amorphoporcata</name>
    <dbReference type="NCBI Taxonomy" id="241081"/>
    <lineage>
        <taxon>Eukaryota</taxon>
        <taxon>Fungi</taxon>
        <taxon>Dikarya</taxon>
        <taxon>Ascomycota</taxon>
        <taxon>Pezizomycotina</taxon>
        <taxon>Sordariomycetes</taxon>
        <taxon>Sordariomycetidae</taxon>
        <taxon>Sordariales</taxon>
        <taxon>Sordariaceae</taxon>
        <taxon>Pseudoneurospora</taxon>
    </lineage>
</organism>
<dbReference type="EMBL" id="MU859381">
    <property type="protein sequence ID" value="KAK3947259.1"/>
    <property type="molecule type" value="Genomic_DNA"/>
</dbReference>
<feature type="region of interest" description="Disordered" evidence="1">
    <location>
        <begin position="421"/>
        <end position="546"/>
    </location>
</feature>
<feature type="compositionally biased region" description="Acidic residues" evidence="1">
    <location>
        <begin position="490"/>
        <end position="509"/>
    </location>
</feature>